<gene>
    <name evidence="3" type="ORF">PGLA1383_LOCUS11745</name>
</gene>
<dbReference type="AlphaFoldDB" id="A0A813E2V5"/>
<feature type="compositionally biased region" description="Gly residues" evidence="1">
    <location>
        <begin position="65"/>
        <end position="76"/>
    </location>
</feature>
<dbReference type="Pfam" id="PF08373">
    <property type="entry name" value="RAP"/>
    <property type="match status" value="1"/>
</dbReference>
<feature type="domain" description="RAP" evidence="2">
    <location>
        <begin position="559"/>
        <end position="598"/>
    </location>
</feature>
<proteinExistence type="predicted"/>
<comment type="caution">
    <text evidence="3">The sequence shown here is derived from an EMBL/GenBank/DDBJ whole genome shotgun (WGS) entry which is preliminary data.</text>
</comment>
<name>A0A813E2V5_POLGL</name>
<dbReference type="Proteomes" id="UP000654075">
    <property type="component" value="Unassembled WGS sequence"/>
</dbReference>
<protein>
    <recommendedName>
        <fullName evidence="2">RAP domain-containing protein</fullName>
    </recommendedName>
</protein>
<feature type="region of interest" description="Disordered" evidence="1">
    <location>
        <begin position="31"/>
        <end position="79"/>
    </location>
</feature>
<evidence type="ECO:0000313" key="3">
    <source>
        <dbReference type="EMBL" id="CAE8593131.1"/>
    </source>
</evidence>
<evidence type="ECO:0000259" key="2">
    <source>
        <dbReference type="Pfam" id="PF08373"/>
    </source>
</evidence>
<dbReference type="InterPro" id="IPR013584">
    <property type="entry name" value="RAP"/>
</dbReference>
<keyword evidence="4" id="KW-1185">Reference proteome</keyword>
<organism evidence="3 4">
    <name type="scientific">Polarella glacialis</name>
    <name type="common">Dinoflagellate</name>
    <dbReference type="NCBI Taxonomy" id="89957"/>
    <lineage>
        <taxon>Eukaryota</taxon>
        <taxon>Sar</taxon>
        <taxon>Alveolata</taxon>
        <taxon>Dinophyceae</taxon>
        <taxon>Suessiales</taxon>
        <taxon>Suessiaceae</taxon>
        <taxon>Polarella</taxon>
    </lineage>
</organism>
<reference evidence="3" key="1">
    <citation type="submission" date="2021-02" db="EMBL/GenBank/DDBJ databases">
        <authorList>
            <person name="Dougan E. K."/>
            <person name="Rhodes N."/>
            <person name="Thang M."/>
            <person name="Chan C."/>
        </authorList>
    </citation>
    <scope>NUCLEOTIDE SEQUENCE</scope>
</reference>
<sequence length="636" mass="70621">MAASSLLTAASRRSFGWALRCCWAHQRRLLSAPPEQAGSWRSSSSSSSRKPIRGGDALPPQSEGMGDGADGRGGGPEILFEDILPDQPFSWQDEGTPKAAGDAQEPQEDWEDAVLAGVYSRKKPQQKKAAPLADEALLEVDLSKLQRDELIWAVGRAATLRLGKETRIWRDLPSAIAAQGGEAELSPSDVCRLLQALAYAPSEAPLDKALLRRLLKAFALRPREYSDERLMRVVYAYGKLAAKRGVRMPRFIDFATSEVVERDLTLKGWRKVRILEAIGSLPEAGPEFRSILVGQVVKNMKELDAECLGRFVPMLVEAKFHERPGVVNALNGVYKRKLKHVNFDDPDLILHSGLPLLLYDLMKTSLLTKWLERLQQLQLPLTTGAMPRKPFTEASEAAPLEGASPETVEQDPMAGLSDMPWAASEFPGPSAKAPQARQKSLLPADALRAAKNLEALKLAELCLRHERPSTLQSLSPRASRLLATARQMSLEPPEDLQLPELPHVFGELGRLFRASGVLLHPTVYGPYLLELSDPLGRVVVEWDTNWSLYPPWRRVRHEQYVKRKHKHLKAEGWKVHCVPQAEFAALTGKEAKISFLLDFVSKHRLEYLRLEAASRKDPVVVVVVVIVAVVSCCCYS</sequence>
<dbReference type="EMBL" id="CAJNNV010006134">
    <property type="protein sequence ID" value="CAE8593131.1"/>
    <property type="molecule type" value="Genomic_DNA"/>
</dbReference>
<evidence type="ECO:0000256" key="1">
    <source>
        <dbReference type="SAM" id="MobiDB-lite"/>
    </source>
</evidence>
<dbReference type="OrthoDB" id="413237at2759"/>
<evidence type="ECO:0000313" key="4">
    <source>
        <dbReference type="Proteomes" id="UP000654075"/>
    </source>
</evidence>
<accession>A0A813E2V5</accession>